<accession>A0ABM9VKM2</accession>
<feature type="domain" description="NAD-dependent epimerase/dehydratase" evidence="3">
    <location>
        <begin position="38"/>
        <end position="279"/>
    </location>
</feature>
<evidence type="ECO:0000313" key="4">
    <source>
        <dbReference type="EMBL" id="CUX55163.1"/>
    </source>
</evidence>
<comment type="pathway">
    <text evidence="1">Bacterial outer membrane biogenesis; LPS O-antigen biosynthesis.</text>
</comment>
<evidence type="ECO:0000256" key="2">
    <source>
        <dbReference type="ARBA" id="ARBA00007637"/>
    </source>
</evidence>
<evidence type="ECO:0000313" key="5">
    <source>
        <dbReference type="Proteomes" id="UP000191812"/>
    </source>
</evidence>
<gene>
    <name evidence="4" type="ORF">AGR13a_Lc120137</name>
</gene>
<dbReference type="Pfam" id="PF01370">
    <property type="entry name" value="Epimerase"/>
    <property type="match status" value="1"/>
</dbReference>
<dbReference type="EMBL" id="FBWH01000038">
    <property type="protein sequence ID" value="CUX55163.1"/>
    <property type="molecule type" value="Genomic_DNA"/>
</dbReference>
<reference evidence="4 5" key="1">
    <citation type="submission" date="2016-01" db="EMBL/GenBank/DDBJ databases">
        <authorList>
            <person name="Regsiter A."/>
            <person name="william w."/>
        </authorList>
    </citation>
    <scope>NUCLEOTIDE SEQUENCE [LARGE SCALE GENOMIC DNA]</scope>
    <source>
        <strain evidence="4 5">CFBP 6927</strain>
    </source>
</reference>
<proteinExistence type="inferred from homology"/>
<dbReference type="InterPro" id="IPR001509">
    <property type="entry name" value="Epimerase_deHydtase"/>
</dbReference>
<dbReference type="InterPro" id="IPR036291">
    <property type="entry name" value="NAD(P)-bd_dom_sf"/>
</dbReference>
<dbReference type="PANTHER" id="PTHR43000">
    <property type="entry name" value="DTDP-D-GLUCOSE 4,6-DEHYDRATASE-RELATED"/>
    <property type="match status" value="1"/>
</dbReference>
<organism evidence="4 5">
    <name type="scientific">Agrobacterium genomosp. 13 str. CFBP 6927</name>
    <dbReference type="NCBI Taxonomy" id="1183428"/>
    <lineage>
        <taxon>Bacteria</taxon>
        <taxon>Pseudomonadati</taxon>
        <taxon>Pseudomonadota</taxon>
        <taxon>Alphaproteobacteria</taxon>
        <taxon>Hyphomicrobiales</taxon>
        <taxon>Rhizobiaceae</taxon>
        <taxon>Rhizobium/Agrobacterium group</taxon>
        <taxon>Agrobacterium</taxon>
        <taxon>Agrobacterium tumefaciens complex</taxon>
    </lineage>
</organism>
<name>A0ABM9VKM2_9HYPH</name>
<dbReference type="RefSeq" id="WP_080839976.1">
    <property type="nucleotide sequence ID" value="NZ_LT009757.1"/>
</dbReference>
<dbReference type="Proteomes" id="UP000191812">
    <property type="component" value="Unassembled WGS sequence"/>
</dbReference>
<dbReference type="SUPFAM" id="SSF51735">
    <property type="entry name" value="NAD(P)-binding Rossmann-fold domains"/>
    <property type="match status" value="1"/>
</dbReference>
<sequence>MTATIDGIASQGATRHDLKTLIVDARSDFETLQDARLFITGGTGYIGRWLLEAISYANTHMNLGIQAVILSRDPDRFAKLHPHLANDSALSFIKGDVREFHIENPRFTHIIHAATDVIAVNSPLDVFDVTVQGTRRVLDLARDSGATKVLLLSSGAVYGRDTSQRDRFSETSALSADVSSTSSAYGLGKINTEWLGNTYGQQYGFACKSARIFAQIGPYLELDAQFAAGNFMRDAMLDLPITIKGDGKATRSYMYATDLVEWLIAILVRGQAGRAYNVGSDDPVSIAALAQTIARIAGLNQSKVQVLGQTVKGAAPDLYVPETQATRTELGLSIRVSLEDALTRTMEWYKPIIASRKQP</sequence>
<dbReference type="Gene3D" id="3.40.50.720">
    <property type="entry name" value="NAD(P)-binding Rossmann-like Domain"/>
    <property type="match status" value="1"/>
</dbReference>
<comment type="caution">
    <text evidence="4">The sequence shown here is derived from an EMBL/GenBank/DDBJ whole genome shotgun (WGS) entry which is preliminary data.</text>
</comment>
<evidence type="ECO:0000259" key="3">
    <source>
        <dbReference type="Pfam" id="PF01370"/>
    </source>
</evidence>
<protein>
    <submittedName>
        <fullName evidence="4">Sugar epimerase/dehydratase</fullName>
    </submittedName>
</protein>
<comment type="similarity">
    <text evidence="2">Belongs to the NAD(P)-dependent epimerase/dehydratase family.</text>
</comment>
<keyword evidence="5" id="KW-1185">Reference proteome</keyword>
<evidence type="ECO:0000256" key="1">
    <source>
        <dbReference type="ARBA" id="ARBA00005125"/>
    </source>
</evidence>